<dbReference type="PANTHER" id="PTHR47019">
    <property type="entry name" value="LIPID II FLIPPASE MURJ"/>
    <property type="match status" value="1"/>
</dbReference>
<feature type="transmembrane region" description="Helical" evidence="8">
    <location>
        <begin position="343"/>
        <end position="362"/>
    </location>
</feature>
<keyword evidence="5" id="KW-0573">Peptidoglycan synthesis</keyword>
<keyword evidence="4" id="KW-0133">Cell shape</keyword>
<name>A0A2U1T1X4_9MICO</name>
<proteinExistence type="predicted"/>
<dbReference type="GO" id="GO:0005886">
    <property type="term" value="C:plasma membrane"/>
    <property type="evidence" value="ECO:0007669"/>
    <property type="project" value="UniProtKB-SubCell"/>
</dbReference>
<organism evidence="9 10">
    <name type="scientific">Homoserinimonas hongtaonis</name>
    <dbReference type="NCBI Taxonomy" id="2079791"/>
    <lineage>
        <taxon>Bacteria</taxon>
        <taxon>Bacillati</taxon>
        <taxon>Actinomycetota</taxon>
        <taxon>Actinomycetes</taxon>
        <taxon>Micrococcales</taxon>
        <taxon>Microbacteriaceae</taxon>
        <taxon>Homoserinimonas</taxon>
    </lineage>
</organism>
<feature type="transmembrane region" description="Helical" evidence="8">
    <location>
        <begin position="407"/>
        <end position="427"/>
    </location>
</feature>
<accession>A0A2U1T1X4</accession>
<keyword evidence="2" id="KW-1003">Cell membrane</keyword>
<comment type="caution">
    <text evidence="9">The sequence shown here is derived from an EMBL/GenBank/DDBJ whole genome shotgun (WGS) entry which is preliminary data.</text>
</comment>
<evidence type="ECO:0000256" key="1">
    <source>
        <dbReference type="ARBA" id="ARBA00004651"/>
    </source>
</evidence>
<evidence type="ECO:0000256" key="6">
    <source>
        <dbReference type="ARBA" id="ARBA00022989"/>
    </source>
</evidence>
<feature type="transmembrane region" description="Helical" evidence="8">
    <location>
        <begin position="138"/>
        <end position="158"/>
    </location>
</feature>
<dbReference type="GO" id="GO:0034204">
    <property type="term" value="P:lipid translocation"/>
    <property type="evidence" value="ECO:0007669"/>
    <property type="project" value="TreeGrafter"/>
</dbReference>
<gene>
    <name evidence="9" type="primary">mviN</name>
    <name evidence="9" type="ORF">DF220_08535</name>
</gene>
<evidence type="ECO:0000256" key="2">
    <source>
        <dbReference type="ARBA" id="ARBA00022475"/>
    </source>
</evidence>
<feature type="transmembrane region" description="Helical" evidence="8">
    <location>
        <begin position="477"/>
        <end position="497"/>
    </location>
</feature>
<reference evidence="10" key="1">
    <citation type="submission" date="2018-04" db="EMBL/GenBank/DDBJ databases">
        <authorList>
            <person name="Liu S."/>
            <person name="Wang Z."/>
            <person name="Li J."/>
        </authorList>
    </citation>
    <scope>NUCLEOTIDE SEQUENCE [LARGE SCALE GENOMIC DNA]</scope>
    <source>
        <strain evidence="10">S1194</strain>
    </source>
</reference>
<dbReference type="GO" id="GO:0009252">
    <property type="term" value="P:peptidoglycan biosynthetic process"/>
    <property type="evidence" value="ECO:0007669"/>
    <property type="project" value="UniProtKB-KW"/>
</dbReference>
<comment type="subcellular location">
    <subcellularLocation>
        <location evidence="1">Cell membrane</location>
        <topology evidence="1">Multi-pass membrane protein</topology>
    </subcellularLocation>
</comment>
<feature type="transmembrane region" description="Helical" evidence="8">
    <location>
        <begin position="16"/>
        <end position="41"/>
    </location>
</feature>
<dbReference type="AlphaFoldDB" id="A0A2U1T1X4"/>
<feature type="transmembrane region" description="Helical" evidence="8">
    <location>
        <begin position="61"/>
        <end position="83"/>
    </location>
</feature>
<evidence type="ECO:0000256" key="3">
    <source>
        <dbReference type="ARBA" id="ARBA00022692"/>
    </source>
</evidence>
<dbReference type="PANTHER" id="PTHR47019:SF1">
    <property type="entry name" value="LIPID II FLIPPASE MURJ"/>
    <property type="match status" value="1"/>
</dbReference>
<feature type="transmembrane region" description="Helical" evidence="8">
    <location>
        <begin position="256"/>
        <end position="276"/>
    </location>
</feature>
<evidence type="ECO:0000256" key="7">
    <source>
        <dbReference type="ARBA" id="ARBA00023136"/>
    </source>
</evidence>
<feature type="transmembrane region" description="Helical" evidence="8">
    <location>
        <begin position="503"/>
        <end position="532"/>
    </location>
</feature>
<keyword evidence="6 8" id="KW-1133">Transmembrane helix</keyword>
<evidence type="ECO:0000256" key="4">
    <source>
        <dbReference type="ARBA" id="ARBA00022960"/>
    </source>
</evidence>
<keyword evidence="7 8" id="KW-0472">Membrane</keyword>
<feature type="transmembrane region" description="Helical" evidence="8">
    <location>
        <begin position="95"/>
        <end position="118"/>
    </location>
</feature>
<dbReference type="Pfam" id="PF03023">
    <property type="entry name" value="MurJ"/>
    <property type="match status" value="1"/>
</dbReference>
<feature type="transmembrane region" description="Helical" evidence="8">
    <location>
        <begin position="374"/>
        <end position="395"/>
    </location>
</feature>
<dbReference type="RefSeq" id="WP_108997735.1">
    <property type="nucleotide sequence ID" value="NZ_QEEX01000001.1"/>
</dbReference>
<dbReference type="InterPro" id="IPR051050">
    <property type="entry name" value="Lipid_II_flippase_MurJ/MviN"/>
</dbReference>
<evidence type="ECO:0000256" key="8">
    <source>
        <dbReference type="SAM" id="Phobius"/>
    </source>
</evidence>
<evidence type="ECO:0000313" key="10">
    <source>
        <dbReference type="Proteomes" id="UP000244978"/>
    </source>
</evidence>
<evidence type="ECO:0000256" key="5">
    <source>
        <dbReference type="ARBA" id="ARBA00022984"/>
    </source>
</evidence>
<feature type="transmembrane region" description="Helical" evidence="8">
    <location>
        <begin position="170"/>
        <end position="193"/>
    </location>
</feature>
<dbReference type="Proteomes" id="UP000244978">
    <property type="component" value="Unassembled WGS sequence"/>
</dbReference>
<dbReference type="EMBL" id="QEEX01000001">
    <property type="protein sequence ID" value="PWB97874.1"/>
    <property type="molecule type" value="Genomic_DNA"/>
</dbReference>
<dbReference type="GO" id="GO:0015648">
    <property type="term" value="F:lipid-linked peptidoglycan transporter activity"/>
    <property type="evidence" value="ECO:0007669"/>
    <property type="project" value="TreeGrafter"/>
</dbReference>
<feature type="transmembrane region" description="Helical" evidence="8">
    <location>
        <begin position="296"/>
        <end position="317"/>
    </location>
</feature>
<evidence type="ECO:0000313" key="9">
    <source>
        <dbReference type="EMBL" id="PWB97874.1"/>
    </source>
</evidence>
<protein>
    <submittedName>
        <fullName evidence="9">Murein biosynthesis integral membrane protein MurJ</fullName>
    </submittedName>
</protein>
<feature type="transmembrane region" description="Helical" evidence="8">
    <location>
        <begin position="213"/>
        <end position="235"/>
    </location>
</feature>
<dbReference type="GO" id="GO:0008360">
    <property type="term" value="P:regulation of cell shape"/>
    <property type="evidence" value="ECO:0007669"/>
    <property type="project" value="UniProtKB-KW"/>
</dbReference>
<keyword evidence="10" id="KW-1185">Reference proteome</keyword>
<dbReference type="NCBIfam" id="TIGR01695">
    <property type="entry name" value="murJ_mviN"/>
    <property type="match status" value="1"/>
</dbReference>
<feature type="transmembrane region" description="Helical" evidence="8">
    <location>
        <begin position="433"/>
        <end position="457"/>
    </location>
</feature>
<dbReference type="PRINTS" id="PR01806">
    <property type="entry name" value="VIRFACTRMVIN"/>
</dbReference>
<dbReference type="InterPro" id="IPR004268">
    <property type="entry name" value="MurJ"/>
</dbReference>
<keyword evidence="3 8" id="KW-0812">Transmembrane</keyword>
<sequence length="554" mass="58487">MTVSDDTPRGMGRSSALLASGTMVSRILGFVKAIVLAQAIGLSASAAADAFGAANQLPNNIYALIAGGVLGAILVPQIVRAGLHDDGGQRYINKLMTLGITVFALVTLLATLAAPLLVALYAQEASATGGRGFSSEGMALATAFAYWCLPQVFFYALYSLLGEVLNARRVFGPFAWAPAVNNIVAIAGLVAFVALFGGADANSDVSDWTPDKIAILAGTATLGIVAQSAVLMFFWRKVGLKFRPDFRWRGVGLAKTGKSAGWVFAMILVTQLAGLVQSRVASLPSGDAAGIATLQSSWLIFMLPHSVIAVSIATVFFTRMSSHATVGDTGAVRDDLMSSLRTIGLLIVLASFALIVLAIPFARVFEEDFGNVQSMAAVIAAYMVGLIPFSAVFVLQRTFYALEDTRTVFFIEVAKSALFVVGFLFCTRLPVEWIAVGIALVSSFTFLAQASLTFILLRRRLGPLGGRALTLRYGQYILVGLASSAVGFGLLLLFGAFNPAGFAVSGIVPALVTMVVIGGVMAVIYLGLLLALRNPELQVVRGILMRRLRPGHTE</sequence>